<dbReference type="OrthoDB" id="5857104at2759"/>
<evidence type="ECO:0000256" key="2">
    <source>
        <dbReference type="ARBA" id="ARBA00022801"/>
    </source>
</evidence>
<dbReference type="Pfam" id="PF00176">
    <property type="entry name" value="SNF2-rel_dom"/>
    <property type="match status" value="1"/>
</dbReference>
<dbReference type="Proteomes" id="UP000324585">
    <property type="component" value="Unassembled WGS sequence"/>
</dbReference>
<name>A0A5J4Z786_PORPP</name>
<comment type="subcellular location">
    <subcellularLocation>
        <location evidence="1">Nucleus</location>
    </subcellularLocation>
</comment>
<accession>A0A5J4Z786</accession>
<dbReference type="PANTHER" id="PTHR10799">
    <property type="entry name" value="SNF2/RAD54 HELICASE FAMILY"/>
    <property type="match status" value="1"/>
</dbReference>
<feature type="region of interest" description="Disordered" evidence="3">
    <location>
        <begin position="1"/>
        <end position="48"/>
    </location>
</feature>
<dbReference type="InterPro" id="IPR001650">
    <property type="entry name" value="Helicase_C-like"/>
</dbReference>
<sequence length="1035" mass="115099">MEGSGWQTAHVPGGPGGGPQCRHAKVKQTSARMRAKQPPGKTGGIFKRVCSTSSGSSVHELDQGTFAINSDSSSSGVTTPTDSSIGQSDGRIAWTDGSKQLRYKASARQQQTLLFPHEAKVRKCVNEDEEELDFLSTVPDQPGHGNSFNQNLQPVSSGYDSPGIPRLSRGKARCEKVIVIESSDDDRAPDAINGVRVHSSTKSYAKHPRKVRRKRLRKGAGDDTSSDENLPTIENLEHMLERETETPQKAVRHHRLRVQLPEEEADAAAVDPSTIKFVSSRVGPVKRKCAAAKLRKLTSEERADRMQALLAQTERIEGELQSLLSHQLVARASLSPSAAESSDLFTNAFAPAPNSPNGSACSVQLKFHQMVGVKWLLALHRDGRNAILADDMGLGKTIQTLALVHALKHSGKHGCTLIVAPVSVCDHWLSDAEKFFPGLRVHAHVGSVDHRMGVWEEVLLSRNDDVGKMPYDVIVTSFELVSRDFCRSAELSVGQMQFSAVLQFLRGCRFSYLVVDEAHRLKNKDSMMFAKLSRDIASEHRLLLTGTPLQNNLQELWALLNFCVPSIFASLDSFEAWFVQPFNEAVNTSDFECSVSETERLVIIERLHRVLRPFILRRTKSEVFGNDKALAPLIERDVYCPQSNMQVALAHIFSLQKAKKVRSASQVMRFRQAAIHPFMLSTSLYDDSELESLDKGLVCASGKFTFLCKALPELLCHGHKMLIFSQFKGSLDLVESLLMLLGERWARIDGEFSLEDRQTLMADFCSAESGVNVFLLSTRAGGVGLNLQSADTVILLDQDLNPLMDKQAISRCHRMGQMKPVLVLRLITADSVDELILSRCRSKIEMEEQIIEAGRYDALSSTDERKQVLLSILENRQQQTVSIRRPDLRFEWMHQSSELLHILNRCTAGAPHRAGSLESHSHESSAVDASAAVAEARLKCRLPAWLSLTDAMLRDLTVQAETQAKALDQVSRALKESDPRAAFLRIEGVLSKKERVKFKNYESHIRRSPRRLEDRFSLSDVENAELVDAKKNARS</sequence>
<evidence type="ECO:0000259" key="4">
    <source>
        <dbReference type="PROSITE" id="PS51192"/>
    </source>
</evidence>
<dbReference type="SMART" id="SM00487">
    <property type="entry name" value="DEXDc"/>
    <property type="match status" value="1"/>
</dbReference>
<reference evidence="7" key="1">
    <citation type="journal article" date="2019" name="Nat. Commun.">
        <title>Expansion of phycobilisome linker gene families in mesophilic red algae.</title>
        <authorList>
            <person name="Lee J."/>
            <person name="Kim D."/>
            <person name="Bhattacharya D."/>
            <person name="Yoon H.S."/>
        </authorList>
    </citation>
    <scope>NUCLEOTIDE SEQUENCE [LARGE SCALE GENOMIC DNA]</scope>
    <source>
        <strain evidence="7">CCMP 1328</strain>
    </source>
</reference>
<dbReference type="InterPro" id="IPR002464">
    <property type="entry name" value="DNA/RNA_helicase_DEAH_CS"/>
</dbReference>
<dbReference type="CDD" id="cd18793">
    <property type="entry name" value="SF2_C_SNF"/>
    <property type="match status" value="1"/>
</dbReference>
<feature type="domain" description="Helicase C-terminal" evidence="5">
    <location>
        <begin position="703"/>
        <end position="867"/>
    </location>
</feature>
<feature type="compositionally biased region" description="Basic residues" evidence="3">
    <location>
        <begin position="204"/>
        <end position="218"/>
    </location>
</feature>
<evidence type="ECO:0000313" key="6">
    <source>
        <dbReference type="EMBL" id="KAA8499078.1"/>
    </source>
</evidence>
<dbReference type="PROSITE" id="PS00690">
    <property type="entry name" value="DEAH_ATP_HELICASE"/>
    <property type="match status" value="1"/>
</dbReference>
<feature type="domain" description="Helicase ATP-binding" evidence="4">
    <location>
        <begin position="377"/>
        <end position="566"/>
    </location>
</feature>
<keyword evidence="2" id="KW-0378">Hydrolase</keyword>
<feature type="region of interest" description="Disordered" evidence="3">
    <location>
        <begin position="67"/>
        <end position="91"/>
    </location>
</feature>
<gene>
    <name evidence="6" type="ORF">FVE85_6663</name>
</gene>
<dbReference type="Pfam" id="PF00271">
    <property type="entry name" value="Helicase_C"/>
    <property type="match status" value="1"/>
</dbReference>
<dbReference type="InterPro" id="IPR049730">
    <property type="entry name" value="SNF2/RAD54-like_C"/>
</dbReference>
<organism evidence="6 7">
    <name type="scientific">Porphyridium purpureum</name>
    <name type="common">Red alga</name>
    <name type="synonym">Porphyridium cruentum</name>
    <dbReference type="NCBI Taxonomy" id="35688"/>
    <lineage>
        <taxon>Eukaryota</taxon>
        <taxon>Rhodophyta</taxon>
        <taxon>Bangiophyceae</taxon>
        <taxon>Porphyridiales</taxon>
        <taxon>Porphyridiaceae</taxon>
        <taxon>Porphyridium</taxon>
    </lineage>
</organism>
<evidence type="ECO:0000256" key="1">
    <source>
        <dbReference type="ARBA" id="ARBA00004123"/>
    </source>
</evidence>
<dbReference type="InterPro" id="IPR014001">
    <property type="entry name" value="Helicase_ATP-bd"/>
</dbReference>
<dbReference type="PROSITE" id="PS51194">
    <property type="entry name" value="HELICASE_CTER"/>
    <property type="match status" value="1"/>
</dbReference>
<feature type="region of interest" description="Disordered" evidence="3">
    <location>
        <begin position="201"/>
        <end position="230"/>
    </location>
</feature>
<dbReference type="InterPro" id="IPR027417">
    <property type="entry name" value="P-loop_NTPase"/>
</dbReference>
<dbReference type="Gene3D" id="3.40.50.300">
    <property type="entry name" value="P-loop containing nucleotide triphosphate hydrolases"/>
    <property type="match status" value="1"/>
</dbReference>
<dbReference type="Gene3D" id="3.40.50.10810">
    <property type="entry name" value="Tandem AAA-ATPase domain"/>
    <property type="match status" value="1"/>
</dbReference>
<comment type="caution">
    <text evidence="6">The sequence shown here is derived from an EMBL/GenBank/DDBJ whole genome shotgun (WGS) entry which is preliminary data.</text>
</comment>
<evidence type="ECO:0000259" key="5">
    <source>
        <dbReference type="PROSITE" id="PS51194"/>
    </source>
</evidence>
<dbReference type="InterPro" id="IPR038718">
    <property type="entry name" value="SNF2-like_sf"/>
</dbReference>
<dbReference type="InterPro" id="IPR000330">
    <property type="entry name" value="SNF2_N"/>
</dbReference>
<dbReference type="AlphaFoldDB" id="A0A5J4Z786"/>
<keyword evidence="7" id="KW-1185">Reference proteome</keyword>
<evidence type="ECO:0000313" key="7">
    <source>
        <dbReference type="Proteomes" id="UP000324585"/>
    </source>
</evidence>
<dbReference type="GO" id="GO:0005634">
    <property type="term" value="C:nucleus"/>
    <property type="evidence" value="ECO:0007669"/>
    <property type="project" value="UniProtKB-SubCell"/>
</dbReference>
<dbReference type="EMBL" id="VRMN01000001">
    <property type="protein sequence ID" value="KAA8499078.1"/>
    <property type="molecule type" value="Genomic_DNA"/>
</dbReference>
<proteinExistence type="predicted"/>
<dbReference type="PROSITE" id="PS51192">
    <property type="entry name" value="HELICASE_ATP_BIND_1"/>
    <property type="match status" value="1"/>
</dbReference>
<dbReference type="GO" id="GO:0005524">
    <property type="term" value="F:ATP binding"/>
    <property type="evidence" value="ECO:0007669"/>
    <property type="project" value="InterPro"/>
</dbReference>
<protein>
    <submittedName>
        <fullName evidence="6">SWI/SNF chromatin-remodeling complex subunit snf22</fullName>
    </submittedName>
</protein>
<dbReference type="SUPFAM" id="SSF52540">
    <property type="entry name" value="P-loop containing nucleoside triphosphate hydrolases"/>
    <property type="match status" value="2"/>
</dbReference>
<evidence type="ECO:0000256" key="3">
    <source>
        <dbReference type="SAM" id="MobiDB-lite"/>
    </source>
</evidence>
<dbReference type="GO" id="GO:0016787">
    <property type="term" value="F:hydrolase activity"/>
    <property type="evidence" value="ECO:0007669"/>
    <property type="project" value="UniProtKB-KW"/>
</dbReference>
<feature type="compositionally biased region" description="Polar residues" evidence="3">
    <location>
        <begin position="67"/>
        <end position="87"/>
    </location>
</feature>
<dbReference type="SMART" id="SM00490">
    <property type="entry name" value="HELICc"/>
    <property type="match status" value="1"/>
</dbReference>